<name>A0A0F9X9N0_9ZZZZ</name>
<protein>
    <submittedName>
        <fullName evidence="1">Uncharacterized protein</fullName>
    </submittedName>
</protein>
<evidence type="ECO:0000313" key="1">
    <source>
        <dbReference type="EMBL" id="KKN88298.1"/>
    </source>
</evidence>
<proteinExistence type="predicted"/>
<reference evidence="1" key="1">
    <citation type="journal article" date="2015" name="Nature">
        <title>Complex archaea that bridge the gap between prokaryotes and eukaryotes.</title>
        <authorList>
            <person name="Spang A."/>
            <person name="Saw J.H."/>
            <person name="Jorgensen S.L."/>
            <person name="Zaremba-Niedzwiedzka K."/>
            <person name="Martijn J."/>
            <person name="Lind A.E."/>
            <person name="van Eijk R."/>
            <person name="Schleper C."/>
            <person name="Guy L."/>
            <person name="Ettema T.J."/>
        </authorList>
    </citation>
    <scope>NUCLEOTIDE SEQUENCE</scope>
</reference>
<accession>A0A0F9X9N0</accession>
<comment type="caution">
    <text evidence="1">The sequence shown here is derived from an EMBL/GenBank/DDBJ whole genome shotgun (WGS) entry which is preliminary data.</text>
</comment>
<dbReference type="EMBL" id="LAZR01000129">
    <property type="protein sequence ID" value="KKN88298.1"/>
    <property type="molecule type" value="Genomic_DNA"/>
</dbReference>
<sequence length="83" mass="9462">MKLKIVIKVSESITSEQMEQIEKGVKRKLGSDVDVLVLNKGLDAEWSNGYTIEEKIGDYHWKASVQTFDELLKIAEVHLCRAK</sequence>
<gene>
    <name evidence="1" type="ORF">LCGC14_0248600</name>
</gene>
<organism evidence="1">
    <name type="scientific">marine sediment metagenome</name>
    <dbReference type="NCBI Taxonomy" id="412755"/>
    <lineage>
        <taxon>unclassified sequences</taxon>
        <taxon>metagenomes</taxon>
        <taxon>ecological metagenomes</taxon>
    </lineage>
</organism>
<dbReference type="AlphaFoldDB" id="A0A0F9X9N0"/>